<feature type="region of interest" description="Disordered" evidence="1">
    <location>
        <begin position="1"/>
        <end position="25"/>
    </location>
</feature>
<protein>
    <submittedName>
        <fullName evidence="2">Uncharacterized protein</fullName>
    </submittedName>
</protein>
<organism evidence="2 3">
    <name type="scientific">Stylosanthes scabra</name>
    <dbReference type="NCBI Taxonomy" id="79078"/>
    <lineage>
        <taxon>Eukaryota</taxon>
        <taxon>Viridiplantae</taxon>
        <taxon>Streptophyta</taxon>
        <taxon>Embryophyta</taxon>
        <taxon>Tracheophyta</taxon>
        <taxon>Spermatophyta</taxon>
        <taxon>Magnoliopsida</taxon>
        <taxon>eudicotyledons</taxon>
        <taxon>Gunneridae</taxon>
        <taxon>Pentapetalae</taxon>
        <taxon>rosids</taxon>
        <taxon>fabids</taxon>
        <taxon>Fabales</taxon>
        <taxon>Fabaceae</taxon>
        <taxon>Papilionoideae</taxon>
        <taxon>50 kb inversion clade</taxon>
        <taxon>dalbergioids sensu lato</taxon>
        <taxon>Dalbergieae</taxon>
        <taxon>Pterocarpus clade</taxon>
        <taxon>Stylosanthes</taxon>
    </lineage>
</organism>
<proteinExistence type="predicted"/>
<name>A0ABU6ZZA0_9FABA</name>
<gene>
    <name evidence="2" type="ORF">PIB30_112163</name>
</gene>
<dbReference type="Proteomes" id="UP001341840">
    <property type="component" value="Unassembled WGS sequence"/>
</dbReference>
<evidence type="ECO:0000313" key="2">
    <source>
        <dbReference type="EMBL" id="MED6227294.1"/>
    </source>
</evidence>
<reference evidence="2 3" key="1">
    <citation type="journal article" date="2023" name="Plants (Basel)">
        <title>Bridging the Gap: Combining Genomics and Transcriptomics Approaches to Understand Stylosanthes scabra, an Orphan Legume from the Brazilian Caatinga.</title>
        <authorList>
            <person name="Ferreira-Neto J.R.C."/>
            <person name="da Silva M.D."/>
            <person name="Binneck E."/>
            <person name="de Melo N.F."/>
            <person name="da Silva R.H."/>
            <person name="de Melo A.L.T.M."/>
            <person name="Pandolfi V."/>
            <person name="Bustamante F.O."/>
            <person name="Brasileiro-Vidal A.C."/>
            <person name="Benko-Iseppon A.M."/>
        </authorList>
    </citation>
    <scope>NUCLEOTIDE SEQUENCE [LARGE SCALE GENOMIC DNA]</scope>
    <source>
        <tissue evidence="2">Leaves</tissue>
    </source>
</reference>
<accession>A0ABU6ZZA0</accession>
<feature type="non-terminal residue" evidence="2">
    <location>
        <position position="124"/>
    </location>
</feature>
<evidence type="ECO:0000313" key="3">
    <source>
        <dbReference type="Proteomes" id="UP001341840"/>
    </source>
</evidence>
<dbReference type="EMBL" id="JASCZI010279590">
    <property type="protein sequence ID" value="MED6227294.1"/>
    <property type="molecule type" value="Genomic_DNA"/>
</dbReference>
<sequence>MEKNKKKRKNRALAQPHSPGGVAAQSENSIFLVTEVIAPPRPLNGAATPLARPRDPLRVHAVVFATFGRSYQATSRRCAPEMARPYASRVRVMALARPHPRPGYFRDEFCNHGAPARLKWRVHA</sequence>
<feature type="compositionally biased region" description="Basic residues" evidence="1">
    <location>
        <begin position="1"/>
        <end position="11"/>
    </location>
</feature>
<comment type="caution">
    <text evidence="2">The sequence shown here is derived from an EMBL/GenBank/DDBJ whole genome shotgun (WGS) entry which is preliminary data.</text>
</comment>
<keyword evidence="3" id="KW-1185">Reference proteome</keyword>
<evidence type="ECO:0000256" key="1">
    <source>
        <dbReference type="SAM" id="MobiDB-lite"/>
    </source>
</evidence>